<evidence type="ECO:0000313" key="1">
    <source>
        <dbReference type="Proteomes" id="UP000887580"/>
    </source>
</evidence>
<name>A0AC35GPI3_9BILA</name>
<organism evidence="1 2">
    <name type="scientific">Panagrolaimus sp. PS1159</name>
    <dbReference type="NCBI Taxonomy" id="55785"/>
    <lineage>
        <taxon>Eukaryota</taxon>
        <taxon>Metazoa</taxon>
        <taxon>Ecdysozoa</taxon>
        <taxon>Nematoda</taxon>
        <taxon>Chromadorea</taxon>
        <taxon>Rhabditida</taxon>
        <taxon>Tylenchina</taxon>
        <taxon>Panagrolaimomorpha</taxon>
        <taxon>Panagrolaimoidea</taxon>
        <taxon>Panagrolaimidae</taxon>
        <taxon>Panagrolaimus</taxon>
    </lineage>
</organism>
<dbReference type="Proteomes" id="UP000887580">
    <property type="component" value="Unplaced"/>
</dbReference>
<protein>
    <submittedName>
        <fullName evidence="2">HMG box domain-containing protein</fullName>
    </submittedName>
</protein>
<accession>A0AC35GPI3</accession>
<sequence length="166" mass="19704">MSEAAEHKPKKHRKARVNDPNAPRRPTTSFNFYMKHKSTEYINKHVGLSLCDVIKIMSVDWHKMTPEEKKPYEDASSEAKKEYDKKLEEYHLTDDYKNFLQMKEDIKVGRLDANDVPKNSRTAKKSISAIKVETKKTLAAKKLPFEVFTKEFKDFNRKREDEYRRF</sequence>
<proteinExistence type="predicted"/>
<reference evidence="2" key="1">
    <citation type="submission" date="2022-11" db="UniProtKB">
        <authorList>
            <consortium name="WormBaseParasite"/>
        </authorList>
    </citation>
    <scope>IDENTIFICATION</scope>
</reference>
<evidence type="ECO:0000313" key="2">
    <source>
        <dbReference type="WBParaSite" id="PS1159_v2.g7209.t1"/>
    </source>
</evidence>
<dbReference type="WBParaSite" id="PS1159_v2.g7209.t1">
    <property type="protein sequence ID" value="PS1159_v2.g7209.t1"/>
    <property type="gene ID" value="PS1159_v2.g7209"/>
</dbReference>